<protein>
    <submittedName>
        <fullName evidence="8">Ion channel regulatory protein UNC-93</fullName>
    </submittedName>
</protein>
<dbReference type="InterPro" id="IPR051951">
    <property type="entry name" value="UNC-93_regulatory"/>
</dbReference>
<evidence type="ECO:0000256" key="1">
    <source>
        <dbReference type="ARBA" id="ARBA00004141"/>
    </source>
</evidence>
<keyword evidence="4 7" id="KW-1133">Transmembrane helix</keyword>
<evidence type="ECO:0000256" key="6">
    <source>
        <dbReference type="SAM" id="MobiDB-lite"/>
    </source>
</evidence>
<dbReference type="STRING" id="478820.A0A196SBX3"/>
<dbReference type="Proteomes" id="UP000078348">
    <property type="component" value="Unassembled WGS sequence"/>
</dbReference>
<feature type="transmembrane region" description="Helical" evidence="7">
    <location>
        <begin position="184"/>
        <end position="209"/>
    </location>
</feature>
<evidence type="ECO:0000313" key="9">
    <source>
        <dbReference type="Proteomes" id="UP000078348"/>
    </source>
</evidence>
<gene>
    <name evidence="8" type="ORF">AV274_4719</name>
</gene>
<comment type="caution">
    <text evidence="8">The sequence shown here is derived from an EMBL/GenBank/DDBJ whole genome shotgun (WGS) entry which is preliminary data.</text>
</comment>
<evidence type="ECO:0000256" key="5">
    <source>
        <dbReference type="ARBA" id="ARBA00023136"/>
    </source>
</evidence>
<feature type="transmembrane region" description="Helical" evidence="7">
    <location>
        <begin position="215"/>
        <end position="234"/>
    </location>
</feature>
<dbReference type="EMBL" id="LXWW01000363">
    <property type="protein sequence ID" value="OAO13612.1"/>
    <property type="molecule type" value="Genomic_DNA"/>
</dbReference>
<feature type="region of interest" description="Disordered" evidence="6">
    <location>
        <begin position="1"/>
        <end position="22"/>
    </location>
</feature>
<dbReference type="Pfam" id="PF05978">
    <property type="entry name" value="UNC-93"/>
    <property type="match status" value="1"/>
</dbReference>
<feature type="transmembrane region" description="Helical" evidence="7">
    <location>
        <begin position="267"/>
        <end position="286"/>
    </location>
</feature>
<dbReference type="InterPro" id="IPR036259">
    <property type="entry name" value="MFS_trans_sf"/>
</dbReference>
<proteinExistence type="inferred from homology"/>
<evidence type="ECO:0000256" key="4">
    <source>
        <dbReference type="ARBA" id="ARBA00022989"/>
    </source>
</evidence>
<evidence type="ECO:0000256" key="2">
    <source>
        <dbReference type="ARBA" id="ARBA00009172"/>
    </source>
</evidence>
<feature type="transmembrane region" description="Helical" evidence="7">
    <location>
        <begin position="301"/>
        <end position="321"/>
    </location>
</feature>
<sequence length="480" mass="52946">MKRREIEWGDERLAPSSLDNHGESLNVQTPFPQTANSVHSVRKMDNQTKTHKSYMPQIIILSICFFGIFFAFNTSQALQTTVNKRQGYINLGCLYGVFSVFSIFGPKVVSLAGPKWSMIIGGVTYACAVASNLRPEPVIQVIANLAVGVGAAMLWNAQGVYLGRCAVWDSRTSSRSFAETTSSFNGVFFAIFQFSGFAGTLISGIIKHFTNNNTILFIILTLVGVISVFSLSFLPNVESYSAPGQEEKNDSVSFNETFRLLCSSVKLLMILPLIIYNGMSLAFIFGDIPTGISNRCFGGSWNLYTTAIFYLANAFFSYIFGKCVEKKWMSRTVMCLIAFFCQVASFCFIIFYHIPDKTTNPADLPLALTMVVVLSAGDAVWESQPPAILQSFYGKDSERNAAMANYKMWQSLGWCAQFVLGVIFNKDSDLTMKAIILLSLLVVGYIFLVILDKRVAKLDMKKGESAALLAGYTDPTTASV</sequence>
<dbReference type="Gene3D" id="1.20.1250.20">
    <property type="entry name" value="MFS general substrate transporter like domains"/>
    <property type="match status" value="1"/>
</dbReference>
<name>A0A196SBX3_BLAHN</name>
<dbReference type="AlphaFoldDB" id="A0A196SBX3"/>
<dbReference type="OrthoDB" id="65530at2759"/>
<comment type="similarity">
    <text evidence="2">Belongs to the unc-93 family.</text>
</comment>
<comment type="subcellular location">
    <subcellularLocation>
        <location evidence="1">Membrane</location>
        <topology evidence="1">Multi-pass membrane protein</topology>
    </subcellularLocation>
</comment>
<dbReference type="PANTHER" id="PTHR19444">
    <property type="entry name" value="UNC-93 RELATED"/>
    <property type="match status" value="1"/>
</dbReference>
<feature type="compositionally biased region" description="Basic and acidic residues" evidence="6">
    <location>
        <begin position="1"/>
        <end position="13"/>
    </location>
</feature>
<evidence type="ECO:0000256" key="7">
    <source>
        <dbReference type="SAM" id="Phobius"/>
    </source>
</evidence>
<feature type="transmembrane region" description="Helical" evidence="7">
    <location>
        <begin position="87"/>
        <end position="104"/>
    </location>
</feature>
<dbReference type="SUPFAM" id="SSF103473">
    <property type="entry name" value="MFS general substrate transporter"/>
    <property type="match status" value="1"/>
</dbReference>
<accession>A0A196SBX3</accession>
<feature type="transmembrane region" description="Helical" evidence="7">
    <location>
        <begin position="54"/>
        <end position="72"/>
    </location>
</feature>
<dbReference type="PANTHER" id="PTHR19444:SF13">
    <property type="entry name" value="PROTEIN UNC-93 HOMOLOG A"/>
    <property type="match status" value="1"/>
</dbReference>
<dbReference type="GO" id="GO:0016020">
    <property type="term" value="C:membrane"/>
    <property type="evidence" value="ECO:0007669"/>
    <property type="project" value="UniProtKB-SubCell"/>
</dbReference>
<evidence type="ECO:0000313" key="8">
    <source>
        <dbReference type="EMBL" id="OAO13612.1"/>
    </source>
</evidence>
<organism evidence="8 9">
    <name type="scientific">Blastocystis sp. subtype 1 (strain ATCC 50177 / NandII)</name>
    <dbReference type="NCBI Taxonomy" id="478820"/>
    <lineage>
        <taxon>Eukaryota</taxon>
        <taxon>Sar</taxon>
        <taxon>Stramenopiles</taxon>
        <taxon>Bigyra</taxon>
        <taxon>Opalozoa</taxon>
        <taxon>Opalinata</taxon>
        <taxon>Blastocystidae</taxon>
        <taxon>Blastocystis</taxon>
    </lineage>
</organism>
<keyword evidence="5 7" id="KW-0472">Membrane</keyword>
<feature type="transmembrane region" description="Helical" evidence="7">
    <location>
        <begin position="430"/>
        <end position="451"/>
    </location>
</feature>
<feature type="transmembrane region" description="Helical" evidence="7">
    <location>
        <begin position="139"/>
        <end position="163"/>
    </location>
</feature>
<evidence type="ECO:0000256" key="3">
    <source>
        <dbReference type="ARBA" id="ARBA00022692"/>
    </source>
</evidence>
<keyword evidence="3 7" id="KW-0812">Transmembrane</keyword>
<reference evidence="8 9" key="1">
    <citation type="submission" date="2016-05" db="EMBL/GenBank/DDBJ databases">
        <title>Nuclear genome of Blastocystis sp. subtype 1 NandII.</title>
        <authorList>
            <person name="Gentekaki E."/>
            <person name="Curtis B."/>
            <person name="Stairs C."/>
            <person name="Eme L."/>
            <person name="Herman E."/>
            <person name="Klimes V."/>
            <person name="Arias M.C."/>
            <person name="Elias M."/>
            <person name="Hilliou F."/>
            <person name="Klute M."/>
            <person name="Malik S.-B."/>
            <person name="Pightling A."/>
            <person name="Rachubinski R."/>
            <person name="Salas D."/>
            <person name="Schlacht A."/>
            <person name="Suga H."/>
            <person name="Archibald J."/>
            <person name="Ball S.G."/>
            <person name="Clark G."/>
            <person name="Dacks J."/>
            <person name="Van Der Giezen M."/>
            <person name="Tsaousis A."/>
            <person name="Roger A."/>
        </authorList>
    </citation>
    <scope>NUCLEOTIDE SEQUENCE [LARGE SCALE GENOMIC DNA]</scope>
    <source>
        <strain evidence="9">ATCC 50177 / NandII</strain>
    </source>
</reference>
<dbReference type="InterPro" id="IPR010291">
    <property type="entry name" value="Ion_channel_UNC-93"/>
</dbReference>
<feature type="transmembrane region" description="Helical" evidence="7">
    <location>
        <begin position="333"/>
        <end position="354"/>
    </location>
</feature>
<keyword evidence="9" id="KW-1185">Reference proteome</keyword>